<evidence type="ECO:0000256" key="7">
    <source>
        <dbReference type="ARBA" id="ARBA00033453"/>
    </source>
</evidence>
<dbReference type="GeneTree" id="ENSGT00390000000826"/>
<reference evidence="11 12" key="1">
    <citation type="submission" date="2012-03" db="EMBL/GenBank/DDBJ databases">
        <title>Whole Genome Assembly of Papio anubis.</title>
        <authorList>
            <person name="Liu Y.L."/>
            <person name="Abraham K.A."/>
            <person name="Akbar H.A."/>
            <person name="Ali S.A."/>
            <person name="Anosike U.A."/>
            <person name="Aqrawi P.A."/>
            <person name="Arias F.A."/>
            <person name="Attaway T.A."/>
            <person name="Awwad R.A."/>
            <person name="Babu C.B."/>
            <person name="Bandaranaike D.B."/>
            <person name="Battles P.B."/>
            <person name="Bell A.B."/>
            <person name="Beltran B.B."/>
            <person name="Berhane-Mersha D.B."/>
            <person name="Bess C.B."/>
            <person name="Bickham C.B."/>
            <person name="Bolden T.B."/>
            <person name="Carter K.C."/>
            <person name="Chau D.C."/>
            <person name="Chavez A.C."/>
            <person name="Clerc-Blankenburg K.C."/>
            <person name="Coyle M.C."/>
            <person name="Dao M.D."/>
            <person name="Davila M.L.D."/>
            <person name="Davy-Carroll L.D."/>
            <person name="Denson S.D."/>
            <person name="Dinh H.D."/>
            <person name="Fernandez S.F."/>
            <person name="Fernando P.F."/>
            <person name="Forbes L.F."/>
            <person name="Francis C.F."/>
            <person name="Francisco L.F."/>
            <person name="Fu Q.F."/>
            <person name="Garcia-Iii R.G."/>
            <person name="Garrett T.G."/>
            <person name="Gross S.G."/>
            <person name="Gubbala S.G."/>
            <person name="Hirani K.H."/>
            <person name="Hogues M.H."/>
            <person name="Hollins B.H."/>
            <person name="Jackson L.J."/>
            <person name="Javaid M.J."/>
            <person name="Jhangiani S.J."/>
            <person name="Johnson A.J."/>
            <person name="Johnson B.J."/>
            <person name="Jones J.J."/>
            <person name="Joshi V.J."/>
            <person name="Kalu J.K."/>
            <person name="Khan N.K."/>
            <person name="Korchina V.K."/>
            <person name="Kovar C.K."/>
            <person name="Lago L.L."/>
            <person name="Lara F.L."/>
            <person name="Le T.-K.L."/>
            <person name="Lee S.L."/>
            <person name="Legall-Iii F.L."/>
            <person name="Lemon S.L."/>
            <person name="Liu J.L."/>
            <person name="Liu Y.-S.L."/>
            <person name="Liyanage D.L."/>
            <person name="Lopez J.L."/>
            <person name="Lorensuhewa L.L."/>
            <person name="Mata R.M."/>
            <person name="Mathew T.M."/>
            <person name="Mercado C.M."/>
            <person name="Mercado I.M."/>
            <person name="Morales K.M."/>
            <person name="Morgan M.M."/>
            <person name="Munidasa M.M."/>
            <person name="Ngo D.N."/>
            <person name="Nguyen L.N."/>
            <person name="Nguyen T.N."/>
            <person name="Nguyen N.N."/>
            <person name="Obregon M.O."/>
            <person name="Okwuonu G.O."/>
            <person name="Ongeri F.O."/>
            <person name="Onwere C.O."/>
            <person name="Osifeso I.O."/>
            <person name="Parra A.P."/>
            <person name="Patil S.P."/>
            <person name="Perez A.P."/>
            <person name="Perez Y.P."/>
            <person name="Pham C.P."/>
            <person name="Pu L.-L.P."/>
            <person name="Puazo M.P."/>
            <person name="Quiroz J.Q."/>
            <person name="Rouhana J.R."/>
            <person name="Ruiz M.R."/>
            <person name="Ruiz S.-J.R."/>
            <person name="Saada N.S."/>
            <person name="Santibanez J.S."/>
            <person name="Scheel M.S."/>
            <person name="Schneider B.S."/>
            <person name="Simmons D.S."/>
            <person name="Sisson I.S."/>
            <person name="Tang L.-Y.T."/>
            <person name="Thornton R.T."/>
            <person name="Tisius J.T."/>
            <person name="Toledanes G.T."/>
            <person name="Trejos Z.T."/>
            <person name="Usmani K.U."/>
            <person name="Varghese R.V."/>
            <person name="Vattathil S.V."/>
            <person name="Vee V.V."/>
            <person name="Walker D.W."/>
            <person name="Weissenberger G.W."/>
            <person name="White C.W."/>
            <person name="Williams A.W."/>
            <person name="Woodworth J.W."/>
            <person name="Wright R.W."/>
            <person name="Zhu Y.Z."/>
            <person name="Han Y.H."/>
            <person name="Newsham I.N."/>
            <person name="Nazareth L.N."/>
            <person name="Worley K.W."/>
            <person name="Muzny D.M."/>
            <person name="Rogers J.R."/>
            <person name="Gibbs R.G."/>
        </authorList>
    </citation>
    <scope>NUCLEOTIDE SEQUENCE [LARGE SCALE GENOMIC DNA]</scope>
</reference>
<evidence type="ECO:0000256" key="4">
    <source>
        <dbReference type="ARBA" id="ARBA00022729"/>
    </source>
</evidence>
<evidence type="ECO:0000256" key="3">
    <source>
        <dbReference type="ARBA" id="ARBA00022553"/>
    </source>
</evidence>
<dbReference type="PANTHER" id="PTHR21362:SF1">
    <property type="entry name" value="ACROSIN-BINDING PROTEIN"/>
    <property type="match status" value="1"/>
</dbReference>
<protein>
    <recommendedName>
        <fullName evidence="2">Acrosin-binding protein</fullName>
    </recommendedName>
    <alternativeName>
        <fullName evidence="6">Acrosin-binding protein, 60 kDa form</fullName>
    </alternativeName>
    <alternativeName>
        <fullName evidence="7">Proacrosin-binding protein sp32</fullName>
    </alternativeName>
</protein>
<evidence type="ECO:0000256" key="1">
    <source>
        <dbReference type="ARBA" id="ARBA00004218"/>
    </source>
</evidence>
<dbReference type="OMA" id="YDEEPVW"/>
<dbReference type="Ensembl" id="ENSPANT00000001090.3">
    <property type="protein sequence ID" value="ENSPANP00000006315.3"/>
    <property type="gene ID" value="ENSPANG00000017796.3"/>
</dbReference>
<dbReference type="GO" id="GO:0001669">
    <property type="term" value="C:acrosomal vesicle"/>
    <property type="evidence" value="ECO:0007669"/>
    <property type="project" value="UniProtKB-SubCell"/>
</dbReference>
<comment type="subcellular location">
    <subcellularLocation>
        <location evidence="1">Cytoplasmic vesicle</location>
        <location evidence="1">Secretory vesicle</location>
        <location evidence="1">Acrosome</location>
    </subcellularLocation>
</comment>
<comment type="function">
    <text evidence="8">Acrosomal protein that maintains proacrosin (pro-ACR) as an enzymatically inactive zymogen in the acrosome. Involved also in the acrosome formation.</text>
</comment>
<dbReference type="eggNOG" id="ENOG502R6TS">
    <property type="taxonomic scope" value="Eukaryota"/>
</dbReference>
<accession>A0A096N1X4</accession>
<dbReference type="InterPro" id="IPR009865">
    <property type="entry name" value="Proacrosin-bd"/>
</dbReference>
<keyword evidence="5" id="KW-0968">Cytoplasmic vesicle</keyword>
<evidence type="ECO:0000256" key="6">
    <source>
        <dbReference type="ARBA" id="ARBA00032734"/>
    </source>
</evidence>
<keyword evidence="4 10" id="KW-0732">Signal</keyword>
<evidence type="ECO:0000256" key="8">
    <source>
        <dbReference type="ARBA" id="ARBA00045517"/>
    </source>
</evidence>
<dbReference type="InterPro" id="IPR036058">
    <property type="entry name" value="Kazal_dom_sf"/>
</dbReference>
<dbReference type="KEGG" id="panu:101019777"/>
<dbReference type="HOGENOM" id="CLU_534141_0_0_1"/>
<feature type="compositionally biased region" description="Acidic residues" evidence="9">
    <location>
        <begin position="217"/>
        <end position="231"/>
    </location>
</feature>
<evidence type="ECO:0000313" key="12">
    <source>
        <dbReference type="Proteomes" id="UP000028761"/>
    </source>
</evidence>
<dbReference type="ExpressionAtlas" id="A0A096N1X4">
    <property type="expression patterns" value="baseline"/>
</dbReference>
<keyword evidence="12" id="KW-1185">Reference proteome</keyword>
<dbReference type="RefSeq" id="XP_003905909.2">
    <property type="nucleotide sequence ID" value="XM_003905860.4"/>
</dbReference>
<feature type="chain" id="PRO_5035148743" description="Acrosin-binding protein" evidence="10">
    <location>
        <begin position="26"/>
        <end position="543"/>
    </location>
</feature>
<dbReference type="Proteomes" id="UP000028761">
    <property type="component" value="Chromosome 9"/>
</dbReference>
<dbReference type="STRING" id="9555.ENSPANP00000006315"/>
<gene>
    <name evidence="11" type="primary">ACRBP</name>
</gene>
<dbReference type="PANTHER" id="PTHR21362">
    <property type="entry name" value="ACROSIN-BINDING PROTEIN"/>
    <property type="match status" value="1"/>
</dbReference>
<dbReference type="CTD" id="84519"/>
<reference evidence="11" key="2">
    <citation type="submission" date="2025-08" db="UniProtKB">
        <authorList>
            <consortium name="Ensembl"/>
        </authorList>
    </citation>
    <scope>IDENTIFICATION</scope>
</reference>
<sequence>MRKPATGFLPSLLKVLLLPLAPAPAQDSTRASTPGSPLSPTEYEHFFALLTPTWKAETTCRLRATHGCRNPTLVQLDQYENHGLVPDGAVCSNLPYASWFESFCQFTQYRCSNHIYYAKRVLCSQPVSILSPNTLKEIDTPAELSPTTMTSPISPHFTGTERQAFQPWPERLSNNVEELLQSSLSLGGQEQAPEHRQEQGVEHRQEPMQEHKQEEGREQEEQEEEQEEEGKQEEGQGTKEGLEAVSQLQTDSEPKFHSESLSSKPSSFTPRVREVESTPMMMENIQELIRSAQQMDEVNEIYDENSYWRNQNPGSLLQLPHTEALLVLCYSIVENTCIITPTAKAWKYMEEEILGFGKSVCDSLGRRHLSTCALCDFCSLKLEQCHSEASLQRQQCDTSHKTPFVSPLLASQSLSIGNQVGSPESGHFYGLDLYGGLRMDFWCARLATKGCEDVRVSGWLQTEFLSFQDGDFPTKICDTDYIQYPNYCSFKSQQCLMRNRNRKVSRMRCLQNETYSVLSPGKSEEVVLRWSQEFSTLTLGQFG</sequence>
<evidence type="ECO:0000256" key="5">
    <source>
        <dbReference type="ARBA" id="ARBA00023329"/>
    </source>
</evidence>
<dbReference type="Bgee" id="ENSPANG00000017796">
    <property type="expression patterns" value="Expressed in testis and 6 other cell types or tissues"/>
</dbReference>
<dbReference type="GeneID" id="101019777"/>
<dbReference type="SUPFAM" id="SSF100895">
    <property type="entry name" value="Kazal-type serine protease inhibitors"/>
    <property type="match status" value="1"/>
</dbReference>
<dbReference type="GO" id="GO:0009566">
    <property type="term" value="P:fertilization"/>
    <property type="evidence" value="ECO:0007669"/>
    <property type="project" value="Ensembl"/>
</dbReference>
<feature type="compositionally biased region" description="Basic and acidic residues" evidence="9">
    <location>
        <begin position="192"/>
        <end position="216"/>
    </location>
</feature>
<dbReference type="GO" id="GO:0005634">
    <property type="term" value="C:nucleus"/>
    <property type="evidence" value="ECO:0007669"/>
    <property type="project" value="TreeGrafter"/>
</dbReference>
<feature type="compositionally biased region" description="Basic and acidic residues" evidence="9">
    <location>
        <begin position="232"/>
        <end position="242"/>
    </location>
</feature>
<dbReference type="AlphaFoldDB" id="A0A096N1X4"/>
<keyword evidence="3" id="KW-0597">Phosphoprotein</keyword>
<proteinExistence type="predicted"/>
<dbReference type="Pfam" id="PF07222">
    <property type="entry name" value="PBP_sp32"/>
    <property type="match status" value="1"/>
</dbReference>
<feature type="signal peptide" evidence="10">
    <location>
        <begin position="1"/>
        <end position="25"/>
    </location>
</feature>
<dbReference type="GO" id="GO:0001675">
    <property type="term" value="P:acrosome assembly"/>
    <property type="evidence" value="ECO:0007669"/>
    <property type="project" value="Ensembl"/>
</dbReference>
<feature type="region of interest" description="Disordered" evidence="9">
    <location>
        <begin position="185"/>
        <end position="272"/>
    </location>
</feature>
<feature type="compositionally biased region" description="Polar residues" evidence="9">
    <location>
        <begin position="259"/>
        <end position="269"/>
    </location>
</feature>
<evidence type="ECO:0000256" key="10">
    <source>
        <dbReference type="SAM" id="SignalP"/>
    </source>
</evidence>
<name>A0A096N1X4_PAPAN</name>
<organism evidence="11 12">
    <name type="scientific">Papio anubis</name>
    <name type="common">Olive baboon</name>
    <dbReference type="NCBI Taxonomy" id="9555"/>
    <lineage>
        <taxon>Eukaryota</taxon>
        <taxon>Metazoa</taxon>
        <taxon>Chordata</taxon>
        <taxon>Craniata</taxon>
        <taxon>Vertebrata</taxon>
        <taxon>Euteleostomi</taxon>
        <taxon>Mammalia</taxon>
        <taxon>Eutheria</taxon>
        <taxon>Euarchontoglires</taxon>
        <taxon>Primates</taxon>
        <taxon>Haplorrhini</taxon>
        <taxon>Catarrhini</taxon>
        <taxon>Cercopithecidae</taxon>
        <taxon>Cercopithecinae</taxon>
        <taxon>Papio</taxon>
    </lineage>
</organism>
<evidence type="ECO:0000256" key="2">
    <source>
        <dbReference type="ARBA" id="ARBA00018940"/>
    </source>
</evidence>
<evidence type="ECO:0000256" key="9">
    <source>
        <dbReference type="SAM" id="MobiDB-lite"/>
    </source>
</evidence>
<reference evidence="11" key="3">
    <citation type="submission" date="2025-09" db="UniProtKB">
        <authorList>
            <consortium name="Ensembl"/>
        </authorList>
    </citation>
    <scope>IDENTIFICATION</scope>
</reference>
<evidence type="ECO:0000313" key="11">
    <source>
        <dbReference type="Ensembl" id="ENSPANP00000006315.3"/>
    </source>
</evidence>